<evidence type="ECO:0000256" key="1">
    <source>
        <dbReference type="ARBA" id="ARBA00022729"/>
    </source>
</evidence>
<dbReference type="PANTHER" id="PTHR33376">
    <property type="match status" value="1"/>
</dbReference>
<dbReference type="AlphaFoldDB" id="A0A917BS42"/>
<dbReference type="Pfam" id="PF03480">
    <property type="entry name" value="DctP"/>
    <property type="match status" value="1"/>
</dbReference>
<organism evidence="2 3">
    <name type="scientific">Terasakiella brassicae</name>
    <dbReference type="NCBI Taxonomy" id="1634917"/>
    <lineage>
        <taxon>Bacteria</taxon>
        <taxon>Pseudomonadati</taxon>
        <taxon>Pseudomonadota</taxon>
        <taxon>Alphaproteobacteria</taxon>
        <taxon>Rhodospirillales</taxon>
        <taxon>Terasakiellaceae</taxon>
        <taxon>Terasakiella</taxon>
    </lineage>
</organism>
<dbReference type="EMBL" id="BMHV01000003">
    <property type="protein sequence ID" value="GGF54817.1"/>
    <property type="molecule type" value="Genomic_DNA"/>
</dbReference>
<keyword evidence="3" id="KW-1185">Reference proteome</keyword>
<keyword evidence="1" id="KW-0732">Signal</keyword>
<evidence type="ECO:0000313" key="2">
    <source>
        <dbReference type="EMBL" id="GGF54817.1"/>
    </source>
</evidence>
<dbReference type="Gene3D" id="3.40.190.10">
    <property type="entry name" value="Periplasmic binding protein-like II"/>
    <property type="match status" value="1"/>
</dbReference>
<protein>
    <submittedName>
        <fullName evidence="2">Periplasmic solute-binding protein</fullName>
    </submittedName>
</protein>
<gene>
    <name evidence="2" type="primary">smoM</name>
    <name evidence="2" type="ORF">GCM10011332_05260</name>
</gene>
<dbReference type="InterPro" id="IPR038404">
    <property type="entry name" value="TRAP_DctP_sf"/>
</dbReference>
<evidence type="ECO:0000313" key="3">
    <source>
        <dbReference type="Proteomes" id="UP000632498"/>
    </source>
</evidence>
<dbReference type="Proteomes" id="UP000632498">
    <property type="component" value="Unassembled WGS sequence"/>
</dbReference>
<comment type="caution">
    <text evidence="2">The sequence shown here is derived from an EMBL/GenBank/DDBJ whole genome shotgun (WGS) entry which is preliminary data.</text>
</comment>
<dbReference type="PANTHER" id="PTHR33376:SF5">
    <property type="entry name" value="EXTRACYTOPLASMIC SOLUTE RECEPTOR PROTEIN"/>
    <property type="match status" value="1"/>
</dbReference>
<name>A0A917BS42_9PROT</name>
<reference evidence="2" key="2">
    <citation type="submission" date="2020-09" db="EMBL/GenBank/DDBJ databases">
        <authorList>
            <person name="Sun Q."/>
            <person name="Zhou Y."/>
        </authorList>
    </citation>
    <scope>NUCLEOTIDE SEQUENCE</scope>
    <source>
        <strain evidence="2">CGMCC 1.15254</strain>
    </source>
</reference>
<dbReference type="GO" id="GO:0055085">
    <property type="term" value="P:transmembrane transport"/>
    <property type="evidence" value="ECO:0007669"/>
    <property type="project" value="InterPro"/>
</dbReference>
<proteinExistence type="predicted"/>
<reference evidence="2" key="1">
    <citation type="journal article" date="2014" name="Int. J. Syst. Evol. Microbiol.">
        <title>Complete genome sequence of Corynebacterium casei LMG S-19264T (=DSM 44701T), isolated from a smear-ripened cheese.</title>
        <authorList>
            <consortium name="US DOE Joint Genome Institute (JGI-PGF)"/>
            <person name="Walter F."/>
            <person name="Albersmeier A."/>
            <person name="Kalinowski J."/>
            <person name="Ruckert C."/>
        </authorList>
    </citation>
    <scope>NUCLEOTIDE SEQUENCE</scope>
    <source>
        <strain evidence="2">CGMCC 1.15254</strain>
    </source>
</reference>
<sequence>MRHIVIGLVIGLVVGVILGVTVLTPQIKSHTASKAVLKDRELTGDNKEAPVVLSALQDGDAIHWRSAPPFPSDHPNVSAQAQKFSKQLALLSGDKMILPILPAKDVIGADRLFNAIASGRIDALFSTAEIAADKEPALSLFSALPFGPNAADMMAWLQVGNGTLKLKNIFAKHNVTALVCGYLPPEASGWFVNELHNAEQIKELRIRVTGLGAKVWAKAGAKVNAISAEEVPNAFDQGQLDGAIFSAPSQDAKSGYSRYAKNYYFPGWQNQGQPLLLLINTRAWKQLDQERQSLLKTSCDQRSAIELAKAPQEQFKGLSDLIKQDVRLKRMPSYILDPLKQAWEQVLAEEVRKDQSVLEVWESLNIFLKNRKTWQEMSQLKDDPSDF</sequence>
<dbReference type="RefSeq" id="WP_188661188.1">
    <property type="nucleotide sequence ID" value="NZ_BMHV01000003.1"/>
</dbReference>
<accession>A0A917BS42</accession>
<dbReference type="Gene3D" id="3.40.190.170">
    <property type="entry name" value="Bacterial extracellular solute-binding protein, family 7"/>
    <property type="match status" value="1"/>
</dbReference>
<dbReference type="InterPro" id="IPR018389">
    <property type="entry name" value="DctP_fam"/>
</dbReference>